<dbReference type="VEuPathDB" id="FungiDB:MYCFIDRAFT_173886"/>
<keyword evidence="2" id="KW-1185">Reference proteome</keyword>
<dbReference type="AlphaFoldDB" id="M2Z5C2"/>
<dbReference type="OrthoDB" id="10595057at2759"/>
<dbReference type="RefSeq" id="XP_007925513.1">
    <property type="nucleotide sequence ID" value="XM_007927322.1"/>
</dbReference>
<dbReference type="Proteomes" id="UP000016932">
    <property type="component" value="Unassembled WGS sequence"/>
</dbReference>
<dbReference type="KEGG" id="pfj:MYCFIDRAFT_173886"/>
<reference evidence="1 2" key="1">
    <citation type="journal article" date="2012" name="PLoS Pathog.">
        <title>Diverse lifestyles and strategies of plant pathogenesis encoded in the genomes of eighteen Dothideomycetes fungi.</title>
        <authorList>
            <person name="Ohm R.A."/>
            <person name="Feau N."/>
            <person name="Henrissat B."/>
            <person name="Schoch C.L."/>
            <person name="Horwitz B.A."/>
            <person name="Barry K.W."/>
            <person name="Condon B.J."/>
            <person name="Copeland A.C."/>
            <person name="Dhillon B."/>
            <person name="Glaser F."/>
            <person name="Hesse C.N."/>
            <person name="Kosti I."/>
            <person name="LaButti K."/>
            <person name="Lindquist E.A."/>
            <person name="Lucas S."/>
            <person name="Salamov A.A."/>
            <person name="Bradshaw R.E."/>
            <person name="Ciuffetti L."/>
            <person name="Hamelin R.C."/>
            <person name="Kema G.H.J."/>
            <person name="Lawrence C."/>
            <person name="Scott J.A."/>
            <person name="Spatafora J.W."/>
            <person name="Turgeon B.G."/>
            <person name="de Wit P.J.G.M."/>
            <person name="Zhong S."/>
            <person name="Goodwin S.B."/>
            <person name="Grigoriev I.V."/>
        </authorList>
    </citation>
    <scope>NUCLEOTIDE SEQUENCE [LARGE SCALE GENOMIC DNA]</scope>
    <source>
        <strain evidence="1 2">CIRAD86</strain>
    </source>
</reference>
<accession>M2Z5C2</accession>
<organism evidence="1 2">
    <name type="scientific">Pseudocercospora fijiensis (strain CIRAD86)</name>
    <name type="common">Black leaf streak disease fungus</name>
    <name type="synonym">Mycosphaerella fijiensis</name>
    <dbReference type="NCBI Taxonomy" id="383855"/>
    <lineage>
        <taxon>Eukaryota</taxon>
        <taxon>Fungi</taxon>
        <taxon>Dikarya</taxon>
        <taxon>Ascomycota</taxon>
        <taxon>Pezizomycotina</taxon>
        <taxon>Dothideomycetes</taxon>
        <taxon>Dothideomycetidae</taxon>
        <taxon>Mycosphaerellales</taxon>
        <taxon>Mycosphaerellaceae</taxon>
        <taxon>Pseudocercospora</taxon>
    </lineage>
</organism>
<protein>
    <submittedName>
        <fullName evidence="1">Uncharacterized protein</fullName>
    </submittedName>
</protein>
<dbReference type="HOGENOM" id="CLU_1409362_0_0_1"/>
<dbReference type="EMBL" id="KB446557">
    <property type="protein sequence ID" value="EME85015.1"/>
    <property type="molecule type" value="Genomic_DNA"/>
</dbReference>
<dbReference type="GeneID" id="19333081"/>
<evidence type="ECO:0000313" key="2">
    <source>
        <dbReference type="Proteomes" id="UP000016932"/>
    </source>
</evidence>
<name>M2Z5C2_PSEFD</name>
<sequence>MYSLASGRRARKRVLYFRYKYLADAGPEAVAPRFQRYLTAWLDLVRPFIRKQFGISPSLFTLDCITTCPALVQPHQLATMQPLQYWQELRFQKASALTPETTEQACNFIDHSNYEDGWCKATRGYGIVDNCMHCLCDLLGEGMSAHSDGKKWYGVTTGLLWGAYTTQLGTQRERPSRRSIHHPNDDPCLVLYA</sequence>
<evidence type="ECO:0000313" key="1">
    <source>
        <dbReference type="EMBL" id="EME85015.1"/>
    </source>
</evidence>
<dbReference type="eggNOG" id="ENOG502RHKY">
    <property type="taxonomic scope" value="Eukaryota"/>
</dbReference>
<gene>
    <name evidence="1" type="ORF">MYCFIDRAFT_173886</name>
</gene>
<proteinExistence type="predicted"/>